<dbReference type="SUPFAM" id="SSF52402">
    <property type="entry name" value="Adenine nucleotide alpha hydrolases-like"/>
    <property type="match status" value="1"/>
</dbReference>
<comment type="function">
    <text evidence="8">Ligates lysine onto the cytidine present at position 34 of the AUA codon-specific tRNA(Ile) that contains the anticodon CAU, in an ATP-dependent manner. Cytidine is converted to lysidine, thus changing the amino acid specificity of the tRNA from methionine to isoleucine.</text>
</comment>
<dbReference type="OrthoDB" id="9807403at2"/>
<comment type="caution">
    <text evidence="10">The sequence shown here is derived from an EMBL/GenBank/DDBJ whole genome shotgun (WGS) entry which is preliminary data.</text>
</comment>
<dbReference type="eggNOG" id="COG0037">
    <property type="taxonomic scope" value="Bacteria"/>
</dbReference>
<feature type="domain" description="Lysidine-tRNA(Ile) synthetase C-terminal" evidence="9">
    <location>
        <begin position="386"/>
        <end position="458"/>
    </location>
</feature>
<evidence type="ECO:0000259" key="9">
    <source>
        <dbReference type="SMART" id="SM00977"/>
    </source>
</evidence>
<protein>
    <recommendedName>
        <fullName evidence="8">tRNA(Ile)-lysidine synthase</fullName>
        <ecNumber evidence="8">6.3.4.19</ecNumber>
    </recommendedName>
    <alternativeName>
        <fullName evidence="8">tRNA(Ile)-2-lysyl-cytidine synthase</fullName>
    </alternativeName>
    <alternativeName>
        <fullName evidence="8">tRNA(Ile)-lysidine synthetase</fullName>
    </alternativeName>
</protein>
<keyword evidence="6 8" id="KW-0067">ATP-binding</keyword>
<keyword evidence="4 8" id="KW-0819">tRNA processing</keyword>
<dbReference type="HAMAP" id="MF_01161">
    <property type="entry name" value="tRNA_Ile_lys_synt"/>
    <property type="match status" value="1"/>
</dbReference>
<evidence type="ECO:0000256" key="4">
    <source>
        <dbReference type="ARBA" id="ARBA00022694"/>
    </source>
</evidence>
<dbReference type="InterPro" id="IPR012795">
    <property type="entry name" value="tRNA_Ile_lys_synt_N"/>
</dbReference>
<dbReference type="EC" id="6.3.4.19" evidence="8"/>
<evidence type="ECO:0000313" key="11">
    <source>
        <dbReference type="Proteomes" id="UP000010420"/>
    </source>
</evidence>
<evidence type="ECO:0000313" key="10">
    <source>
        <dbReference type="EMBL" id="EKY25256.1"/>
    </source>
</evidence>
<gene>
    <name evidence="8" type="primary">tilS</name>
    <name evidence="10" type="ORF">HMPREF0216_02546</name>
</gene>
<dbReference type="GO" id="GO:0005524">
    <property type="term" value="F:ATP binding"/>
    <property type="evidence" value="ECO:0007669"/>
    <property type="project" value="UniProtKB-UniRule"/>
</dbReference>
<dbReference type="Pfam" id="PF11734">
    <property type="entry name" value="TilS_C"/>
    <property type="match status" value="1"/>
</dbReference>
<comment type="similarity">
    <text evidence="8">Belongs to the tRNA(Ile)-lysidine synthase family.</text>
</comment>
<dbReference type="SMART" id="SM00977">
    <property type="entry name" value="TilS_C"/>
    <property type="match status" value="1"/>
</dbReference>
<keyword evidence="3 8" id="KW-0436">Ligase</keyword>
<dbReference type="HOGENOM" id="CLU_018869_0_1_9"/>
<reference evidence="10 11" key="1">
    <citation type="submission" date="2012-05" db="EMBL/GenBank/DDBJ databases">
        <authorList>
            <person name="Weinstock G."/>
            <person name="Sodergren E."/>
            <person name="Lobos E.A."/>
            <person name="Fulton L."/>
            <person name="Fulton R."/>
            <person name="Courtney L."/>
            <person name="Fronick C."/>
            <person name="O'Laughlin M."/>
            <person name="Godfrey J."/>
            <person name="Wilson R.M."/>
            <person name="Miner T."/>
            <person name="Farmer C."/>
            <person name="Delehaunty K."/>
            <person name="Cordes M."/>
            <person name="Minx P."/>
            <person name="Tomlinson C."/>
            <person name="Chen J."/>
            <person name="Wollam A."/>
            <person name="Pepin K.H."/>
            <person name="Bhonagiri V."/>
            <person name="Zhang X."/>
            <person name="Suruliraj S."/>
            <person name="Warren W."/>
            <person name="Mitreva M."/>
            <person name="Mardis E.R."/>
            <person name="Wilson R.K."/>
        </authorList>
    </citation>
    <scope>NUCLEOTIDE SEQUENCE [LARGE SCALE GENOMIC DNA]</scope>
    <source>
        <strain evidence="10 11">DSM 1785</strain>
    </source>
</reference>
<dbReference type="CDD" id="cd01992">
    <property type="entry name" value="TilS_N"/>
    <property type="match status" value="1"/>
</dbReference>
<evidence type="ECO:0000256" key="8">
    <source>
        <dbReference type="HAMAP-Rule" id="MF_01161"/>
    </source>
</evidence>
<sequence>MLKKVEEYVIENKLIKAKDKILVALSGGPDSVCLLHILYKLKEVLDIEIGAIHINHLLRGEESEGDERYIKDLCDKLGIKYYVKRIDIEYIANSTGVSLEVAGRNERYKAFEEIRNEYNYNKVAVAHNANDQAETVLMRMMRGTGLEGLTGIKAKRKDGIIRPILCLNRYEIEKYCEDNELKPRIDASNYERVYSRNKVRLDILPYMKENFNKDIIETLNRMVLLLQKDNEFIEEYSKKCYDIYCSKKNDAIIIRKEIFKDELEAINTRVVKMAFKKVSKSDQNFEMKHIYKIIELSNGETGKQISLTNNIVCENIYGDVLLSLKDNNKKTCKDKFISINKEKISDNIEFENYIVKFNVIDSQKKIEFSKDDLIKFFDYDKIKKEIIIRNRRDGDKIIPLGMNGSKKIKDIFIDLKIPREERGNIPIVCFDDKIAWVVGLKTSQEYKVTNSTKKILKIMFDKRG</sequence>
<dbReference type="InterPro" id="IPR011063">
    <property type="entry name" value="TilS/TtcA_N"/>
</dbReference>
<dbReference type="STRING" id="545697.HMPREF0216_02546"/>
<dbReference type="PANTHER" id="PTHR43033:SF1">
    <property type="entry name" value="TRNA(ILE)-LYSIDINE SYNTHASE-RELATED"/>
    <property type="match status" value="1"/>
</dbReference>
<dbReference type="GO" id="GO:0006400">
    <property type="term" value="P:tRNA modification"/>
    <property type="evidence" value="ECO:0007669"/>
    <property type="project" value="UniProtKB-UniRule"/>
</dbReference>
<dbReference type="Pfam" id="PF01171">
    <property type="entry name" value="ATP_bind_3"/>
    <property type="match status" value="1"/>
</dbReference>
<dbReference type="NCBIfam" id="TIGR02432">
    <property type="entry name" value="lysidine_TilS_N"/>
    <property type="match status" value="1"/>
</dbReference>
<dbReference type="Gene3D" id="1.20.59.20">
    <property type="match status" value="1"/>
</dbReference>
<dbReference type="GO" id="GO:0032267">
    <property type="term" value="F:tRNA(Ile)-lysidine synthase activity"/>
    <property type="evidence" value="ECO:0007669"/>
    <property type="project" value="UniProtKB-EC"/>
</dbReference>
<evidence type="ECO:0000256" key="3">
    <source>
        <dbReference type="ARBA" id="ARBA00022598"/>
    </source>
</evidence>
<feature type="binding site" evidence="8">
    <location>
        <begin position="26"/>
        <end position="31"/>
    </location>
    <ligand>
        <name>ATP</name>
        <dbReference type="ChEBI" id="CHEBI:30616"/>
    </ligand>
</feature>
<dbReference type="InterPro" id="IPR012094">
    <property type="entry name" value="tRNA_Ile_lys_synt"/>
</dbReference>
<evidence type="ECO:0000256" key="6">
    <source>
        <dbReference type="ARBA" id="ARBA00022840"/>
    </source>
</evidence>
<accession>L1QBC3</accession>
<dbReference type="InterPro" id="IPR012796">
    <property type="entry name" value="Lysidine-tRNA-synth_C"/>
</dbReference>
<dbReference type="Proteomes" id="UP000010420">
    <property type="component" value="Unassembled WGS sequence"/>
</dbReference>
<keyword evidence="5 8" id="KW-0547">Nucleotide-binding</keyword>
<evidence type="ECO:0000256" key="1">
    <source>
        <dbReference type="ARBA" id="ARBA00004496"/>
    </source>
</evidence>
<dbReference type="EMBL" id="AMEZ01000072">
    <property type="protein sequence ID" value="EKY25256.1"/>
    <property type="molecule type" value="Genomic_DNA"/>
</dbReference>
<dbReference type="NCBIfam" id="TIGR02433">
    <property type="entry name" value="lysidine_TilS_C"/>
    <property type="match status" value="1"/>
</dbReference>
<comment type="catalytic activity">
    <reaction evidence="7 8">
        <text>cytidine(34) in tRNA(Ile2) + L-lysine + ATP = lysidine(34) in tRNA(Ile2) + AMP + diphosphate + H(+)</text>
        <dbReference type="Rhea" id="RHEA:43744"/>
        <dbReference type="Rhea" id="RHEA-COMP:10625"/>
        <dbReference type="Rhea" id="RHEA-COMP:10670"/>
        <dbReference type="ChEBI" id="CHEBI:15378"/>
        <dbReference type="ChEBI" id="CHEBI:30616"/>
        <dbReference type="ChEBI" id="CHEBI:32551"/>
        <dbReference type="ChEBI" id="CHEBI:33019"/>
        <dbReference type="ChEBI" id="CHEBI:82748"/>
        <dbReference type="ChEBI" id="CHEBI:83665"/>
        <dbReference type="ChEBI" id="CHEBI:456215"/>
        <dbReference type="EC" id="6.3.4.19"/>
    </reaction>
</comment>
<dbReference type="RefSeq" id="WP_005214507.1">
    <property type="nucleotide sequence ID" value="NZ_KB291662.1"/>
</dbReference>
<keyword evidence="2 8" id="KW-0963">Cytoplasm</keyword>
<evidence type="ECO:0000256" key="5">
    <source>
        <dbReference type="ARBA" id="ARBA00022741"/>
    </source>
</evidence>
<name>L1QBC3_9CLOT</name>
<evidence type="ECO:0000256" key="7">
    <source>
        <dbReference type="ARBA" id="ARBA00048539"/>
    </source>
</evidence>
<dbReference type="PATRIC" id="fig|545697.3.peg.2506"/>
<dbReference type="InterPro" id="IPR014729">
    <property type="entry name" value="Rossmann-like_a/b/a_fold"/>
</dbReference>
<keyword evidence="11" id="KW-1185">Reference proteome</keyword>
<dbReference type="SUPFAM" id="SSF56037">
    <property type="entry name" value="PheT/TilS domain"/>
    <property type="match status" value="1"/>
</dbReference>
<comment type="domain">
    <text evidence="8">The N-terminal region contains the highly conserved SGGXDS motif, predicted to be a P-loop motif involved in ATP binding.</text>
</comment>
<organism evidence="10 11">
    <name type="scientific">Clostridium celatum DSM 1785</name>
    <dbReference type="NCBI Taxonomy" id="545697"/>
    <lineage>
        <taxon>Bacteria</taxon>
        <taxon>Bacillati</taxon>
        <taxon>Bacillota</taxon>
        <taxon>Clostridia</taxon>
        <taxon>Eubacteriales</taxon>
        <taxon>Clostridiaceae</taxon>
        <taxon>Clostridium</taxon>
    </lineage>
</organism>
<dbReference type="Gene3D" id="3.50.40.10">
    <property type="entry name" value="Phenylalanyl-trna Synthetase, Chain B, domain 3"/>
    <property type="match status" value="1"/>
</dbReference>
<dbReference type="SUPFAM" id="SSF82829">
    <property type="entry name" value="MesJ substrate recognition domain-like"/>
    <property type="match status" value="1"/>
</dbReference>
<dbReference type="InterPro" id="IPR020825">
    <property type="entry name" value="Phe-tRNA_synthase-like_B3/B4"/>
</dbReference>
<proteinExistence type="inferred from homology"/>
<evidence type="ECO:0000256" key="2">
    <source>
        <dbReference type="ARBA" id="ARBA00022490"/>
    </source>
</evidence>
<comment type="subcellular location">
    <subcellularLocation>
        <location evidence="1 8">Cytoplasm</location>
    </subcellularLocation>
</comment>
<dbReference type="GO" id="GO:0005737">
    <property type="term" value="C:cytoplasm"/>
    <property type="evidence" value="ECO:0007669"/>
    <property type="project" value="UniProtKB-SubCell"/>
</dbReference>
<dbReference type="AlphaFoldDB" id="L1QBC3"/>
<dbReference type="PANTHER" id="PTHR43033">
    <property type="entry name" value="TRNA(ILE)-LYSIDINE SYNTHASE-RELATED"/>
    <property type="match status" value="1"/>
</dbReference>
<dbReference type="Gene3D" id="3.40.50.620">
    <property type="entry name" value="HUPs"/>
    <property type="match status" value="1"/>
</dbReference>